<dbReference type="InterPro" id="IPR003594">
    <property type="entry name" value="HATPase_dom"/>
</dbReference>
<dbReference type="GO" id="GO:0004674">
    <property type="term" value="F:protein serine/threonine kinase activity"/>
    <property type="evidence" value="ECO:0007669"/>
    <property type="project" value="UniProtKB-KW"/>
</dbReference>
<sequence length="138" mass="14794">MADPGPPLLRREFGLGGLVDLRHQVERSAQDSGLIDVALYRFVVAVNEITTNAVRHGGGQGLLELWRTATRLHCRVTDHGPGLTSRPPIGRPAARTLDGRGLWLAQQGCDEMVIESGARGTTVKIAVGARRLPLGNSV</sequence>
<reference evidence="3 4" key="1">
    <citation type="submission" date="2017-09" db="EMBL/GenBank/DDBJ databases">
        <authorList>
            <person name="Ehlers B."/>
            <person name="Leendertz F.H."/>
        </authorList>
    </citation>
    <scope>NUCLEOTIDE SEQUENCE [LARGE SCALE GENOMIC DNA]</scope>
    <source>
        <strain evidence="3 4">CGMCC 4.6857</strain>
    </source>
</reference>
<evidence type="ECO:0000256" key="1">
    <source>
        <dbReference type="ARBA" id="ARBA00022527"/>
    </source>
</evidence>
<dbReference type="PANTHER" id="PTHR35526">
    <property type="entry name" value="ANTI-SIGMA-F FACTOR RSBW-RELATED"/>
    <property type="match status" value="1"/>
</dbReference>
<dbReference type="PANTHER" id="PTHR35526:SF3">
    <property type="entry name" value="ANTI-SIGMA-F FACTOR RSBW"/>
    <property type="match status" value="1"/>
</dbReference>
<dbReference type="Pfam" id="PF13581">
    <property type="entry name" value="HATPase_c_2"/>
    <property type="match status" value="1"/>
</dbReference>
<protein>
    <submittedName>
        <fullName evidence="3">Anti-sigma regulatory factor (Ser/Thr protein kinase)</fullName>
    </submittedName>
</protein>
<dbReference type="OrthoDB" id="4350801at2"/>
<dbReference type="Gene3D" id="3.30.565.10">
    <property type="entry name" value="Histidine kinase-like ATPase, C-terminal domain"/>
    <property type="match status" value="1"/>
</dbReference>
<keyword evidence="4" id="KW-1185">Reference proteome</keyword>
<dbReference type="CDD" id="cd16936">
    <property type="entry name" value="HATPase_RsbW-like"/>
    <property type="match status" value="1"/>
</dbReference>
<keyword evidence="1" id="KW-0723">Serine/threonine-protein kinase</keyword>
<evidence type="ECO:0000313" key="4">
    <source>
        <dbReference type="Proteomes" id="UP000219612"/>
    </source>
</evidence>
<keyword evidence="3" id="KW-0418">Kinase</keyword>
<dbReference type="EMBL" id="OBDY01000026">
    <property type="protein sequence ID" value="SNY64231.1"/>
    <property type="molecule type" value="Genomic_DNA"/>
</dbReference>
<keyword evidence="3" id="KW-0808">Transferase</keyword>
<proteinExistence type="predicted"/>
<dbReference type="SUPFAM" id="SSF55874">
    <property type="entry name" value="ATPase domain of HSP90 chaperone/DNA topoisomerase II/histidine kinase"/>
    <property type="match status" value="1"/>
</dbReference>
<dbReference type="InterPro" id="IPR036890">
    <property type="entry name" value="HATPase_C_sf"/>
</dbReference>
<gene>
    <name evidence="3" type="ORF">SAMN05421748_12673</name>
</gene>
<organism evidence="3 4">
    <name type="scientific">Paractinoplanes atraurantiacus</name>
    <dbReference type="NCBI Taxonomy" id="1036182"/>
    <lineage>
        <taxon>Bacteria</taxon>
        <taxon>Bacillati</taxon>
        <taxon>Actinomycetota</taxon>
        <taxon>Actinomycetes</taxon>
        <taxon>Micromonosporales</taxon>
        <taxon>Micromonosporaceae</taxon>
        <taxon>Paractinoplanes</taxon>
    </lineage>
</organism>
<dbReference type="Proteomes" id="UP000219612">
    <property type="component" value="Unassembled WGS sequence"/>
</dbReference>
<name>A0A285JYS5_9ACTN</name>
<dbReference type="RefSeq" id="WP_097327056.1">
    <property type="nucleotide sequence ID" value="NZ_OBDY01000026.1"/>
</dbReference>
<evidence type="ECO:0000259" key="2">
    <source>
        <dbReference type="Pfam" id="PF13581"/>
    </source>
</evidence>
<evidence type="ECO:0000313" key="3">
    <source>
        <dbReference type="EMBL" id="SNY64231.1"/>
    </source>
</evidence>
<feature type="domain" description="Histidine kinase/HSP90-like ATPase" evidence="2">
    <location>
        <begin position="20"/>
        <end position="125"/>
    </location>
</feature>
<accession>A0A285JYS5</accession>
<dbReference type="AlphaFoldDB" id="A0A285JYS5"/>
<dbReference type="InterPro" id="IPR050267">
    <property type="entry name" value="Anti-sigma-factor_SerPK"/>
</dbReference>